<evidence type="ECO:0000259" key="3">
    <source>
        <dbReference type="Pfam" id="PF00171"/>
    </source>
</evidence>
<dbReference type="GO" id="GO:0008957">
    <property type="term" value="F:phenylacetaldehyde dehydrogenase (NAD+) activity"/>
    <property type="evidence" value="ECO:0007669"/>
    <property type="project" value="UniProtKB-EC"/>
</dbReference>
<dbReference type="InterPro" id="IPR016162">
    <property type="entry name" value="Ald_DH_N"/>
</dbReference>
<dbReference type="AlphaFoldDB" id="A0A518G3Y9"/>
<dbReference type="Gene3D" id="3.40.605.10">
    <property type="entry name" value="Aldehyde Dehydrogenase, Chain A, domain 1"/>
    <property type="match status" value="1"/>
</dbReference>
<evidence type="ECO:0000256" key="1">
    <source>
        <dbReference type="ARBA" id="ARBA00009986"/>
    </source>
</evidence>
<dbReference type="Gene3D" id="3.40.309.10">
    <property type="entry name" value="Aldehyde Dehydrogenase, Chain A, domain 2"/>
    <property type="match status" value="1"/>
</dbReference>
<organism evidence="4 5">
    <name type="scientific">Aureliella helgolandensis</name>
    <dbReference type="NCBI Taxonomy" id="2527968"/>
    <lineage>
        <taxon>Bacteria</taxon>
        <taxon>Pseudomonadati</taxon>
        <taxon>Planctomycetota</taxon>
        <taxon>Planctomycetia</taxon>
        <taxon>Pirellulales</taxon>
        <taxon>Pirellulaceae</taxon>
        <taxon>Aureliella</taxon>
    </lineage>
</organism>
<reference evidence="4 5" key="1">
    <citation type="submission" date="2019-02" db="EMBL/GenBank/DDBJ databases">
        <title>Deep-cultivation of Planctomycetes and their phenomic and genomic characterization uncovers novel biology.</title>
        <authorList>
            <person name="Wiegand S."/>
            <person name="Jogler M."/>
            <person name="Boedeker C."/>
            <person name="Pinto D."/>
            <person name="Vollmers J."/>
            <person name="Rivas-Marin E."/>
            <person name="Kohn T."/>
            <person name="Peeters S.H."/>
            <person name="Heuer A."/>
            <person name="Rast P."/>
            <person name="Oberbeckmann S."/>
            <person name="Bunk B."/>
            <person name="Jeske O."/>
            <person name="Meyerdierks A."/>
            <person name="Storesund J.E."/>
            <person name="Kallscheuer N."/>
            <person name="Luecker S."/>
            <person name="Lage O.M."/>
            <person name="Pohl T."/>
            <person name="Merkel B.J."/>
            <person name="Hornburger P."/>
            <person name="Mueller R.-W."/>
            <person name="Bruemmer F."/>
            <person name="Labrenz M."/>
            <person name="Spormann A.M."/>
            <person name="Op den Camp H."/>
            <person name="Overmann J."/>
            <person name="Amann R."/>
            <person name="Jetten M.S.M."/>
            <person name="Mascher T."/>
            <person name="Medema M.H."/>
            <person name="Devos D.P."/>
            <person name="Kaster A.-K."/>
            <person name="Ovreas L."/>
            <person name="Rohde M."/>
            <person name="Galperin M.Y."/>
            <person name="Jogler C."/>
        </authorList>
    </citation>
    <scope>NUCLEOTIDE SEQUENCE [LARGE SCALE GENOMIC DNA]</scope>
    <source>
        <strain evidence="4 5">Q31a</strain>
    </source>
</reference>
<dbReference type="EC" id="1.2.1.39" evidence="4"/>
<dbReference type="Proteomes" id="UP000318017">
    <property type="component" value="Chromosome"/>
</dbReference>
<evidence type="ECO:0000313" key="5">
    <source>
        <dbReference type="Proteomes" id="UP000318017"/>
    </source>
</evidence>
<keyword evidence="2 4" id="KW-0560">Oxidoreductase</keyword>
<dbReference type="SUPFAM" id="SSF53720">
    <property type="entry name" value="ALDH-like"/>
    <property type="match status" value="1"/>
</dbReference>
<dbReference type="InterPro" id="IPR016161">
    <property type="entry name" value="Ald_DH/histidinol_DH"/>
</dbReference>
<evidence type="ECO:0000256" key="2">
    <source>
        <dbReference type="ARBA" id="ARBA00023002"/>
    </source>
</evidence>
<evidence type="ECO:0000313" key="4">
    <source>
        <dbReference type="EMBL" id="QDV23313.1"/>
    </source>
</evidence>
<dbReference type="PANTHER" id="PTHR42804">
    <property type="entry name" value="ALDEHYDE DEHYDROGENASE"/>
    <property type="match status" value="1"/>
</dbReference>
<dbReference type="Pfam" id="PF00171">
    <property type="entry name" value="Aldedh"/>
    <property type="match status" value="1"/>
</dbReference>
<dbReference type="KEGG" id="ahel:Q31a_16110"/>
<keyword evidence="5" id="KW-1185">Reference proteome</keyword>
<dbReference type="InterPro" id="IPR016163">
    <property type="entry name" value="Ald_DH_C"/>
</dbReference>
<dbReference type="PANTHER" id="PTHR42804:SF1">
    <property type="entry name" value="ALDEHYDE DEHYDROGENASE-RELATED"/>
    <property type="match status" value="1"/>
</dbReference>
<sequence length="489" mass="52099">MPSSILMPSSIAQVIEVARQAQRQWQKQMPKVRQRAIRQVAGLLAEEYASLLPLIPRPNASAADKIASEVFPLAEACRFTAAVSRRTLAPQTYSMREGAWWIGRVRVTVSAEPWGIVLIVAPGNYPLFLPGVQAIQALAAGNAVLIKPAPGCQPLLARFKELLIAAGVPTDLVHILPEEIAAGREAMQLGVDKVVATGSAATGQAILHDLATTLTPATLELSGCDAIFVLPQAQIEQVVPALIYALKLNGGATCIAPRRIFVTPAHRAELAQALDEGLSDAGEPDAVVPPSVLEHALQVVGAALSEGAEIVHGKLPAKPAAGKMRPLVLQSVTAKMAIARTDLFAPIVSIIEVPDMQTALAADRHCPYGLGAAIFGPRSLAEHWANEVNAGCVVINDAVVPTADPRVPFGGWGKSGWGLTRGREGLREMARTKTTCTRLGNWKPHLDRSISGNEVLMSSLLAVFHASSWRKRFQAMGRVLSQIRRPSPP</sequence>
<proteinExistence type="inferred from homology"/>
<dbReference type="OrthoDB" id="9812625at2"/>
<accession>A0A518G3Y9</accession>
<feature type="domain" description="Aldehyde dehydrogenase" evidence="3">
    <location>
        <begin position="10"/>
        <end position="434"/>
    </location>
</feature>
<name>A0A518G3Y9_9BACT</name>
<dbReference type="RefSeq" id="WP_145076156.1">
    <property type="nucleotide sequence ID" value="NZ_CP036298.1"/>
</dbReference>
<comment type="similarity">
    <text evidence="1">Belongs to the aldehyde dehydrogenase family.</text>
</comment>
<dbReference type="EMBL" id="CP036298">
    <property type="protein sequence ID" value="QDV23313.1"/>
    <property type="molecule type" value="Genomic_DNA"/>
</dbReference>
<dbReference type="InterPro" id="IPR015590">
    <property type="entry name" value="Aldehyde_DH_dom"/>
</dbReference>
<protein>
    <submittedName>
        <fullName evidence="4">Phenylacetaldehyde dehydrogenase</fullName>
        <ecNumber evidence="4">1.2.1.39</ecNumber>
    </submittedName>
</protein>
<gene>
    <name evidence="4" type="primary">feaB_1</name>
    <name evidence="4" type="ORF">Q31a_16110</name>
</gene>